<evidence type="ECO:0000313" key="2">
    <source>
        <dbReference type="Proteomes" id="UP000822688"/>
    </source>
</evidence>
<dbReference type="EMBL" id="CM026428">
    <property type="protein sequence ID" value="KAG0567338.1"/>
    <property type="molecule type" value="Genomic_DNA"/>
</dbReference>
<organism evidence="1 2">
    <name type="scientific">Ceratodon purpureus</name>
    <name type="common">Fire moss</name>
    <name type="synonym">Dicranum purpureum</name>
    <dbReference type="NCBI Taxonomy" id="3225"/>
    <lineage>
        <taxon>Eukaryota</taxon>
        <taxon>Viridiplantae</taxon>
        <taxon>Streptophyta</taxon>
        <taxon>Embryophyta</taxon>
        <taxon>Bryophyta</taxon>
        <taxon>Bryophytina</taxon>
        <taxon>Bryopsida</taxon>
        <taxon>Dicranidae</taxon>
        <taxon>Pseudoditrichales</taxon>
        <taxon>Ditrichaceae</taxon>
        <taxon>Ceratodon</taxon>
    </lineage>
</organism>
<proteinExistence type="predicted"/>
<protein>
    <submittedName>
        <fullName evidence="1">Uncharacterized protein</fullName>
    </submittedName>
</protein>
<dbReference type="AlphaFoldDB" id="A0A8T0HAD4"/>
<gene>
    <name evidence="1" type="ORF">KC19_7G127300</name>
</gene>
<sequence length="79" mass="8970">MCLCFSSICVIEVCLDLSEFHSVKRLICVLSDSDAGLSNSKLFKDFEEDLKLVVRTDTVPTPPQKLFYIHLSLGERYLV</sequence>
<comment type="caution">
    <text evidence="1">The sequence shown here is derived from an EMBL/GenBank/DDBJ whole genome shotgun (WGS) entry which is preliminary data.</text>
</comment>
<name>A0A8T0HAD4_CERPU</name>
<evidence type="ECO:0000313" key="1">
    <source>
        <dbReference type="EMBL" id="KAG0567338.1"/>
    </source>
</evidence>
<dbReference type="Proteomes" id="UP000822688">
    <property type="component" value="Chromosome 7"/>
</dbReference>
<keyword evidence="2" id="KW-1185">Reference proteome</keyword>
<reference evidence="1" key="1">
    <citation type="submission" date="2020-06" db="EMBL/GenBank/DDBJ databases">
        <title>WGS assembly of Ceratodon purpureus strain R40.</title>
        <authorList>
            <person name="Carey S.B."/>
            <person name="Jenkins J."/>
            <person name="Shu S."/>
            <person name="Lovell J.T."/>
            <person name="Sreedasyam A."/>
            <person name="Maumus F."/>
            <person name="Tiley G.P."/>
            <person name="Fernandez-Pozo N."/>
            <person name="Barry K."/>
            <person name="Chen C."/>
            <person name="Wang M."/>
            <person name="Lipzen A."/>
            <person name="Daum C."/>
            <person name="Saski C.A."/>
            <person name="Payton A.C."/>
            <person name="Mcbreen J.C."/>
            <person name="Conrad R.E."/>
            <person name="Kollar L.M."/>
            <person name="Olsson S."/>
            <person name="Huttunen S."/>
            <person name="Landis J.B."/>
            <person name="Wickett N.J."/>
            <person name="Johnson M.G."/>
            <person name="Rensing S.A."/>
            <person name="Grimwood J."/>
            <person name="Schmutz J."/>
            <person name="Mcdaniel S.F."/>
        </authorList>
    </citation>
    <scope>NUCLEOTIDE SEQUENCE</scope>
    <source>
        <strain evidence="1">R40</strain>
    </source>
</reference>
<accession>A0A8T0HAD4</accession>